<dbReference type="EMBL" id="CABFNQ020000763">
    <property type="protein sequence ID" value="CAH0041359.1"/>
    <property type="molecule type" value="Genomic_DNA"/>
</dbReference>
<proteinExistence type="predicted"/>
<dbReference type="AlphaFoldDB" id="A0A9N9VZA0"/>
<sequence>MGGFIIRLAPQTSSRPEHKQTFVERKCLEVVVSMPIFSVQPALNANIRNAPTVTRMEHTEYFAGRRF</sequence>
<organism evidence="1 2">
    <name type="scientific">Clonostachys rhizophaga</name>
    <dbReference type="NCBI Taxonomy" id="160324"/>
    <lineage>
        <taxon>Eukaryota</taxon>
        <taxon>Fungi</taxon>
        <taxon>Dikarya</taxon>
        <taxon>Ascomycota</taxon>
        <taxon>Pezizomycotina</taxon>
        <taxon>Sordariomycetes</taxon>
        <taxon>Hypocreomycetidae</taxon>
        <taxon>Hypocreales</taxon>
        <taxon>Bionectriaceae</taxon>
        <taxon>Clonostachys</taxon>
    </lineage>
</organism>
<name>A0A9N9VZA0_9HYPO</name>
<gene>
    <name evidence="1" type="ORF">CRHIZ90672A_00009021</name>
</gene>
<evidence type="ECO:0000313" key="2">
    <source>
        <dbReference type="Proteomes" id="UP000696573"/>
    </source>
</evidence>
<dbReference type="OrthoDB" id="10448236at2759"/>
<comment type="caution">
    <text evidence="1">The sequence shown here is derived from an EMBL/GenBank/DDBJ whole genome shotgun (WGS) entry which is preliminary data.</text>
</comment>
<accession>A0A9N9VZA0</accession>
<protein>
    <submittedName>
        <fullName evidence="1">Uncharacterized protein</fullName>
    </submittedName>
</protein>
<reference evidence="1" key="1">
    <citation type="submission" date="2021-10" db="EMBL/GenBank/DDBJ databases">
        <authorList>
            <person name="Piombo E."/>
        </authorList>
    </citation>
    <scope>NUCLEOTIDE SEQUENCE</scope>
</reference>
<dbReference type="Proteomes" id="UP000696573">
    <property type="component" value="Unassembled WGS sequence"/>
</dbReference>
<keyword evidence="2" id="KW-1185">Reference proteome</keyword>
<evidence type="ECO:0000313" key="1">
    <source>
        <dbReference type="EMBL" id="CAH0041359.1"/>
    </source>
</evidence>